<name>T0GQJ7_9SPHN</name>
<proteinExistence type="predicted"/>
<dbReference type="PATRIC" id="fig|1114964.8.peg.4113"/>
<dbReference type="AlphaFoldDB" id="T0GQJ7"/>
<sequence length="94" mass="9789">MDTGVGKLAGVEADKPRTFADMVGADIFSTHHARFAGVAERLQFIEQPVSAASSQISAVLKSEPARAAISDQADGFEVEARPFALDPLAFGVGA</sequence>
<protein>
    <submittedName>
        <fullName evidence="1">Uncharacterized protein</fullName>
    </submittedName>
</protein>
<gene>
    <name evidence="1" type="ORF">L485_07200</name>
</gene>
<keyword evidence="2" id="KW-1185">Reference proteome</keyword>
<comment type="caution">
    <text evidence="1">The sequence shown here is derived from an EMBL/GenBank/DDBJ whole genome shotgun (WGS) entry which is preliminary data.</text>
</comment>
<evidence type="ECO:0000313" key="2">
    <source>
        <dbReference type="Proteomes" id="UP000015524"/>
    </source>
</evidence>
<dbReference type="EMBL" id="ATIB01000046">
    <property type="protein sequence ID" value="EQB02952.1"/>
    <property type="molecule type" value="Genomic_DNA"/>
</dbReference>
<organism evidence="1 2">
    <name type="scientific">Sphingobium baderi LL03</name>
    <dbReference type="NCBI Taxonomy" id="1114964"/>
    <lineage>
        <taxon>Bacteria</taxon>
        <taxon>Pseudomonadati</taxon>
        <taxon>Pseudomonadota</taxon>
        <taxon>Alphaproteobacteria</taxon>
        <taxon>Sphingomonadales</taxon>
        <taxon>Sphingomonadaceae</taxon>
        <taxon>Sphingobium</taxon>
    </lineage>
</organism>
<dbReference type="Proteomes" id="UP000015524">
    <property type="component" value="Unassembled WGS sequence"/>
</dbReference>
<accession>T0GQJ7</accession>
<evidence type="ECO:0000313" key="1">
    <source>
        <dbReference type="EMBL" id="EQB02952.1"/>
    </source>
</evidence>
<reference evidence="1 2" key="1">
    <citation type="journal article" date="2013" name="Genome Announc.">
        <title>Draft Genome Sequence of a Hexachlorocyclohexane-Degrading Bacterium, Sphingobium baderi Strain LL03T.</title>
        <authorList>
            <person name="Kaur J."/>
            <person name="Verma H."/>
            <person name="Tripathi C."/>
            <person name="Khurana J.P."/>
            <person name="Lal R."/>
        </authorList>
    </citation>
    <scope>NUCLEOTIDE SEQUENCE [LARGE SCALE GENOMIC DNA]</scope>
    <source>
        <strain evidence="1 2">LL03</strain>
    </source>
</reference>
<dbReference type="eggNOG" id="ENOG5033Y2G">
    <property type="taxonomic scope" value="Bacteria"/>
</dbReference>